<proteinExistence type="predicted"/>
<reference evidence="2 3" key="2">
    <citation type="submission" date="2024-05" db="EMBL/GenBank/DDBJ databases">
        <authorList>
            <person name="Chen Y."/>
            <person name="Shah S."/>
            <person name="Dougan E. K."/>
            <person name="Thang M."/>
            <person name="Chan C."/>
        </authorList>
    </citation>
    <scope>NUCLEOTIDE SEQUENCE [LARGE SCALE GENOMIC DNA]</scope>
</reference>
<accession>A0A9P1BKK6</accession>
<evidence type="ECO:0000313" key="3">
    <source>
        <dbReference type="Proteomes" id="UP001152797"/>
    </source>
</evidence>
<organism evidence="1">
    <name type="scientific">Cladocopium goreaui</name>
    <dbReference type="NCBI Taxonomy" id="2562237"/>
    <lineage>
        <taxon>Eukaryota</taxon>
        <taxon>Sar</taxon>
        <taxon>Alveolata</taxon>
        <taxon>Dinophyceae</taxon>
        <taxon>Suessiales</taxon>
        <taxon>Symbiodiniaceae</taxon>
        <taxon>Cladocopium</taxon>
    </lineage>
</organism>
<reference evidence="1" key="1">
    <citation type="submission" date="2022-10" db="EMBL/GenBank/DDBJ databases">
        <authorList>
            <person name="Chen Y."/>
            <person name="Dougan E. K."/>
            <person name="Chan C."/>
            <person name="Rhodes N."/>
            <person name="Thang M."/>
        </authorList>
    </citation>
    <scope>NUCLEOTIDE SEQUENCE</scope>
</reference>
<dbReference type="EMBL" id="CAMXCT030000177">
    <property type="protein sequence ID" value="CAL4762354.1"/>
    <property type="molecule type" value="Genomic_DNA"/>
</dbReference>
<dbReference type="Proteomes" id="UP001152797">
    <property type="component" value="Unassembled WGS sequence"/>
</dbReference>
<evidence type="ECO:0000313" key="2">
    <source>
        <dbReference type="EMBL" id="CAL4762354.1"/>
    </source>
</evidence>
<name>A0A9P1BKK6_9DINO</name>
<dbReference type="EMBL" id="CAMXCT020000177">
    <property type="protein sequence ID" value="CAL1128417.1"/>
    <property type="molecule type" value="Genomic_DNA"/>
</dbReference>
<comment type="caution">
    <text evidence="1">The sequence shown here is derived from an EMBL/GenBank/DDBJ whole genome shotgun (WGS) entry which is preliminary data.</text>
</comment>
<dbReference type="AlphaFoldDB" id="A0A9P1BKK6"/>
<keyword evidence="3" id="KW-1185">Reference proteome</keyword>
<gene>
    <name evidence="1" type="ORF">C1SCF055_LOCUS3404</name>
</gene>
<sequence>MASCWNSQGRNASRNLTTLIYNSGSALDIEISYVKVTCRKKRPRPHDIRVHWPVVSMKSWCQFVFKNHPCLLLGGAGYENRAAWESTFETFWSRYRTIRPNHCLFSSGKPLRRCIPFVTHGDEGVTHRRVPFMVQSWQPVVSYKGTAFTAVSGNSFCSRFLFCCMSASAFSGDKTLHELNTAWTEEMLDLFHHGYQDASSTVYLIWLGCKGDWKYLRSAWYLETGFTSKRKCHLCSSEEWWNPSVEAESRRSFPGPDPFKPGVRSPFRRLPSCEPSSILVDSAHSFHIKGIGVDWCASCIVLGCFKGLWGQGSLDAKLERAHKEFQEYCVRERRVTSCDVWSKLKFDMTTNKSFPLSIAGKGFDTAVCCIWLEDCFTHKDLNADVELGIALYSLRQINKFFRTLHASGLWITAEQQSELQGLARKFCEGFGQLASRRASAGYRMYKIRPKMHMFLELTRQNAGPEWALNCLNASCWNDEDFIGRVSSISRSCYGLGISQALRTTQRALGRYRVQFRVLRSWNMNDLAAGRR</sequence>
<dbReference type="EMBL" id="CAMXCT010000177">
    <property type="protein sequence ID" value="CAI3975042.1"/>
    <property type="molecule type" value="Genomic_DNA"/>
</dbReference>
<evidence type="ECO:0000313" key="1">
    <source>
        <dbReference type="EMBL" id="CAI3975042.1"/>
    </source>
</evidence>
<protein>
    <submittedName>
        <fullName evidence="1">Uncharacterized protein</fullName>
    </submittedName>
</protein>